<dbReference type="PANTHER" id="PTHR11851">
    <property type="entry name" value="METALLOPROTEASE"/>
    <property type="match status" value="1"/>
</dbReference>
<proteinExistence type="inferred from homology"/>
<sequence length="431" mass="47796">MTSLPLRDARDVVLSNGLKVVLVPQPQVHRAVASLYLRVGSRFETQQNNGISHFLEHMVFRGTPTLPSAHAQALAFERLGGTLYAATHVDHGVMSISVPPTNLDPVLALLGEVATSPRFTAIEVERGIVREEILEDLDDEGRDIDADNNARALMYERHPLGFTITGGIDALDRFDEPMLRAHHARHYTAANAVLCVAGRFDPDACARVVERHFGAMPRGEQVPVTPPPNGQKKPRFRFIENQSSQTELRVAFRGVSERDAREPAVEMLLRVLDDGMSTRLYERICDRLGLCYDVSGMFEAYEDDGVVDIAAGVQHDRATVVIREIFALLRELAETGPREDELAKARDRHLWSVEAMQDDPEATAGFYGLSALADIARTPEARHEELARVTVEDVRNAARALFRPERLTVVAVGLLRASEEAKLEKAVRSFG</sequence>
<dbReference type="InterPro" id="IPR011249">
    <property type="entry name" value="Metalloenz_LuxS/M16"/>
</dbReference>
<feature type="domain" description="Peptidase M16 N-terminal" evidence="4">
    <location>
        <begin position="19"/>
        <end position="141"/>
    </location>
</feature>
<comment type="similarity">
    <text evidence="2 3">Belongs to the peptidase M16 family.</text>
</comment>
<evidence type="ECO:0000256" key="1">
    <source>
        <dbReference type="ARBA" id="ARBA00001947"/>
    </source>
</evidence>
<dbReference type="InterPro" id="IPR007863">
    <property type="entry name" value="Peptidase_M16_C"/>
</dbReference>
<feature type="domain" description="Peptidase M16 C-terminal" evidence="5">
    <location>
        <begin position="178"/>
        <end position="347"/>
    </location>
</feature>
<dbReference type="AlphaFoldDB" id="A0A150PHK3"/>
<dbReference type="InterPro" id="IPR001431">
    <property type="entry name" value="Pept_M16_Zn_BS"/>
</dbReference>
<evidence type="ECO:0000313" key="7">
    <source>
        <dbReference type="Proteomes" id="UP000075420"/>
    </source>
</evidence>
<gene>
    <name evidence="6" type="ORF">BE08_40700</name>
</gene>
<dbReference type="Gene3D" id="3.30.830.10">
    <property type="entry name" value="Metalloenzyme, LuxS/M16 peptidase-like"/>
    <property type="match status" value="2"/>
</dbReference>
<evidence type="ECO:0008006" key="8">
    <source>
        <dbReference type="Google" id="ProtNLM"/>
    </source>
</evidence>
<evidence type="ECO:0000256" key="3">
    <source>
        <dbReference type="RuleBase" id="RU004447"/>
    </source>
</evidence>
<dbReference type="InterPro" id="IPR050361">
    <property type="entry name" value="MPP/UQCRC_Complex"/>
</dbReference>
<dbReference type="InterPro" id="IPR011765">
    <property type="entry name" value="Pept_M16_N"/>
</dbReference>
<dbReference type="PROSITE" id="PS00143">
    <property type="entry name" value="INSULINASE"/>
    <property type="match status" value="1"/>
</dbReference>
<dbReference type="EMBL" id="JELY01001614">
    <property type="protein sequence ID" value="KYF55165.1"/>
    <property type="molecule type" value="Genomic_DNA"/>
</dbReference>
<organism evidence="6 7">
    <name type="scientific">Sorangium cellulosum</name>
    <name type="common">Polyangium cellulosum</name>
    <dbReference type="NCBI Taxonomy" id="56"/>
    <lineage>
        <taxon>Bacteria</taxon>
        <taxon>Pseudomonadati</taxon>
        <taxon>Myxococcota</taxon>
        <taxon>Polyangia</taxon>
        <taxon>Polyangiales</taxon>
        <taxon>Polyangiaceae</taxon>
        <taxon>Sorangium</taxon>
    </lineage>
</organism>
<comment type="caution">
    <text evidence="6">The sequence shown here is derived from an EMBL/GenBank/DDBJ whole genome shotgun (WGS) entry which is preliminary data.</text>
</comment>
<evidence type="ECO:0000313" key="6">
    <source>
        <dbReference type="EMBL" id="KYF55165.1"/>
    </source>
</evidence>
<evidence type="ECO:0000259" key="5">
    <source>
        <dbReference type="Pfam" id="PF05193"/>
    </source>
</evidence>
<evidence type="ECO:0000256" key="2">
    <source>
        <dbReference type="ARBA" id="ARBA00007261"/>
    </source>
</evidence>
<comment type="cofactor">
    <cofactor evidence="1">
        <name>Zn(2+)</name>
        <dbReference type="ChEBI" id="CHEBI:29105"/>
    </cofactor>
</comment>
<dbReference type="GO" id="GO:0046872">
    <property type="term" value="F:metal ion binding"/>
    <property type="evidence" value="ECO:0007669"/>
    <property type="project" value="InterPro"/>
</dbReference>
<evidence type="ECO:0000259" key="4">
    <source>
        <dbReference type="Pfam" id="PF00675"/>
    </source>
</evidence>
<accession>A0A150PHK3</accession>
<dbReference type="SUPFAM" id="SSF63411">
    <property type="entry name" value="LuxS/MPP-like metallohydrolase"/>
    <property type="match status" value="2"/>
</dbReference>
<dbReference type="Proteomes" id="UP000075420">
    <property type="component" value="Unassembled WGS sequence"/>
</dbReference>
<protein>
    <recommendedName>
        <fullName evidence="8">Peptidase M16</fullName>
    </recommendedName>
</protein>
<dbReference type="Pfam" id="PF05193">
    <property type="entry name" value="Peptidase_M16_C"/>
    <property type="match status" value="1"/>
</dbReference>
<dbReference type="GO" id="GO:0004222">
    <property type="term" value="F:metalloendopeptidase activity"/>
    <property type="evidence" value="ECO:0007669"/>
    <property type="project" value="InterPro"/>
</dbReference>
<dbReference type="PANTHER" id="PTHR11851:SF49">
    <property type="entry name" value="MITOCHONDRIAL-PROCESSING PEPTIDASE SUBUNIT ALPHA"/>
    <property type="match status" value="1"/>
</dbReference>
<reference evidence="6 7" key="1">
    <citation type="submission" date="2014-02" db="EMBL/GenBank/DDBJ databases">
        <title>The small core and large imbalanced accessory genome model reveals a collaborative survival strategy of Sorangium cellulosum strains in nature.</title>
        <authorList>
            <person name="Han K."/>
            <person name="Peng R."/>
            <person name="Blom J."/>
            <person name="Li Y.-Z."/>
        </authorList>
    </citation>
    <scope>NUCLEOTIDE SEQUENCE [LARGE SCALE GENOMIC DNA]</scope>
    <source>
        <strain evidence="6 7">So0157-25</strain>
    </source>
</reference>
<dbReference type="GO" id="GO:0006508">
    <property type="term" value="P:proteolysis"/>
    <property type="evidence" value="ECO:0007669"/>
    <property type="project" value="InterPro"/>
</dbReference>
<dbReference type="Pfam" id="PF00675">
    <property type="entry name" value="Peptidase_M16"/>
    <property type="match status" value="1"/>
</dbReference>
<name>A0A150PHK3_SORCE</name>